<organism evidence="1 2">
    <name type="scientific">Arenibacter nanhaiticus</name>
    <dbReference type="NCBI Taxonomy" id="558155"/>
    <lineage>
        <taxon>Bacteria</taxon>
        <taxon>Pseudomonadati</taxon>
        <taxon>Bacteroidota</taxon>
        <taxon>Flavobacteriia</taxon>
        <taxon>Flavobacteriales</taxon>
        <taxon>Flavobacteriaceae</taxon>
        <taxon>Arenibacter</taxon>
    </lineage>
</organism>
<evidence type="ECO:0008006" key="3">
    <source>
        <dbReference type="Google" id="ProtNLM"/>
    </source>
</evidence>
<evidence type="ECO:0000313" key="1">
    <source>
        <dbReference type="EMBL" id="SHI80561.1"/>
    </source>
</evidence>
<keyword evidence="2" id="KW-1185">Reference proteome</keyword>
<dbReference type="OrthoDB" id="1431622at2"/>
<dbReference type="RefSeq" id="WP_072763623.1">
    <property type="nucleotide sequence ID" value="NZ_FQYX01000006.1"/>
</dbReference>
<proteinExistence type="predicted"/>
<accession>A0A1M6E545</accession>
<name>A0A1M6E545_9FLAO</name>
<protein>
    <recommendedName>
        <fullName evidence="3">FlgN protein</fullName>
    </recommendedName>
</protein>
<gene>
    <name evidence="1" type="ORF">SAMN04487911_10626</name>
</gene>
<reference evidence="1 2" key="1">
    <citation type="submission" date="2016-11" db="EMBL/GenBank/DDBJ databases">
        <authorList>
            <person name="Jaros S."/>
            <person name="Januszkiewicz K."/>
            <person name="Wedrychowicz H."/>
        </authorList>
    </citation>
    <scope>NUCLEOTIDE SEQUENCE [LARGE SCALE GENOMIC DNA]</scope>
    <source>
        <strain evidence="1 2">CGMCC 1.8863</strain>
    </source>
</reference>
<dbReference type="Proteomes" id="UP000184231">
    <property type="component" value="Unassembled WGS sequence"/>
</dbReference>
<evidence type="ECO:0000313" key="2">
    <source>
        <dbReference type="Proteomes" id="UP000184231"/>
    </source>
</evidence>
<dbReference type="EMBL" id="FQYX01000006">
    <property type="protein sequence ID" value="SHI80561.1"/>
    <property type="molecule type" value="Genomic_DNA"/>
</dbReference>
<dbReference type="AlphaFoldDB" id="A0A1M6E545"/>
<sequence>MKKSFNITDQNKKLEVLYRDTQKWKSNLKFLEDEAQFITQLLNSYVFEPNTPNLFERLQGYGSRMTTVSQQKNVLNEQIANHEKSLGGMLECKDETCDFTYYNKHEELQKEVDRCLNGFKEVKAEIFNYAGGILKNRKEN</sequence>
<dbReference type="STRING" id="558155.SAMN04487911_10626"/>